<sequence length="731" mass="84131">MAFSKPNLIETGIKLASCLLPEIQCIILKFVIKNFLFFIDDIDNIKTIYLINSDTGDFYDHTTIECSGNIQAQLLSLTGYDDLLDDIVLMALEELDLEFWLGGFDDPPFIDEFIDFVTSRSVQLKHVVLMVYTCERLTKPNTMKLLEFHSDQVTLGGCNMSYGLPKNFLPLKFVTFLHWDAAYLPRLLDPALNSFTSLFKLSITLPKVESLSKVEGIMEHLQLAVPSMKHLYLDFEGKLDFEEWCVDFLVQANTFIRKHKNLYIHFEIRFLMIRIESYWIFDSRTQLSLPLHTPYPRNTKEIDRVEQWCSVSGLISFKAYTHEVPMPFITDTEIPFIRAINSPVSIVHLNCFTATYEIVLDGFSSLKELLIKFSILNKFPRLPESLRELEILYVDDQTSSDVDHGIILPTRLCSLVWHSNLACFALPKILNIDKLLYLKDVTVEICPFEYTAGVYYDEYDVALYGEDDNVDDYITWHFLQVTNACTTIDQLQQFVSQLPSDLEILTISIYGFILPQLDDYFYACCPDKLSFKRFTNLKYLECNCFSNDNLFNVSLFPAVEHLSFISHPVLTGCFAQGIRSLEVNLETYGESVSYFLSHFISKLTSLVDISIEIDQSTTADIREVALSSQLCSLTITFSRNDFWENGYEVPPPYGDLYGCVILSTFPVQLNYVQLLFTRSKIHDIIVDDYKGESISSMQKRVCVSRGRAKWVQYSHFDCDEESFGIESLYAN</sequence>
<reference evidence="1" key="1">
    <citation type="submission" date="2023-04" db="EMBL/GenBank/DDBJ databases">
        <title>Ambrosiozyma monospora NBRC 1965.</title>
        <authorList>
            <person name="Ichikawa N."/>
            <person name="Sato H."/>
            <person name="Tonouchi N."/>
        </authorList>
    </citation>
    <scope>NUCLEOTIDE SEQUENCE</scope>
    <source>
        <strain evidence="1">NBRC 1965</strain>
    </source>
</reference>
<organism evidence="1 2">
    <name type="scientific">Ambrosiozyma monospora</name>
    <name type="common">Yeast</name>
    <name type="synonym">Endomycopsis monosporus</name>
    <dbReference type="NCBI Taxonomy" id="43982"/>
    <lineage>
        <taxon>Eukaryota</taxon>
        <taxon>Fungi</taxon>
        <taxon>Dikarya</taxon>
        <taxon>Ascomycota</taxon>
        <taxon>Saccharomycotina</taxon>
        <taxon>Pichiomycetes</taxon>
        <taxon>Pichiales</taxon>
        <taxon>Pichiaceae</taxon>
        <taxon>Ambrosiozyma</taxon>
    </lineage>
</organism>
<dbReference type="AlphaFoldDB" id="A0A9W6YTP8"/>
<keyword evidence="2" id="KW-1185">Reference proteome</keyword>
<accession>A0A9W6YTP8</accession>
<name>A0A9W6YTP8_AMBMO</name>
<dbReference type="Proteomes" id="UP001165063">
    <property type="component" value="Unassembled WGS sequence"/>
</dbReference>
<protein>
    <submittedName>
        <fullName evidence="1">Unnamed protein product</fullName>
    </submittedName>
</protein>
<proteinExistence type="predicted"/>
<gene>
    <name evidence="1" type="ORF">Amon01_000201900</name>
</gene>
<evidence type="ECO:0000313" key="1">
    <source>
        <dbReference type="EMBL" id="GMG21479.1"/>
    </source>
</evidence>
<evidence type="ECO:0000313" key="2">
    <source>
        <dbReference type="Proteomes" id="UP001165063"/>
    </source>
</evidence>
<dbReference type="EMBL" id="BSXU01000681">
    <property type="protein sequence ID" value="GMG21479.1"/>
    <property type="molecule type" value="Genomic_DNA"/>
</dbReference>
<comment type="caution">
    <text evidence="1">The sequence shown here is derived from an EMBL/GenBank/DDBJ whole genome shotgun (WGS) entry which is preliminary data.</text>
</comment>